<evidence type="ECO:0000256" key="4">
    <source>
        <dbReference type="ARBA" id="ARBA00022630"/>
    </source>
</evidence>
<dbReference type="Pfam" id="PF07992">
    <property type="entry name" value="Pyr_redox_2"/>
    <property type="match status" value="1"/>
</dbReference>
<comment type="cofactor">
    <cofactor evidence="1">
        <name>FMN</name>
        <dbReference type="ChEBI" id="CHEBI:58210"/>
    </cofactor>
</comment>
<keyword evidence="7" id="KW-0560">Oxidoreductase</keyword>
<dbReference type="Gene3D" id="3.40.50.720">
    <property type="entry name" value="NAD(P)-binding Rossmann-like Domain"/>
    <property type="match status" value="1"/>
</dbReference>
<dbReference type="InterPro" id="IPR013785">
    <property type="entry name" value="Aldolase_TIM"/>
</dbReference>
<gene>
    <name evidence="12" type="ORF">SAMN04488502_10466</name>
</gene>
<reference evidence="12 13" key="1">
    <citation type="submission" date="2016-10" db="EMBL/GenBank/DDBJ databases">
        <authorList>
            <person name="de Groot N.N."/>
        </authorList>
    </citation>
    <scope>NUCLEOTIDE SEQUENCE [LARGE SCALE GENOMIC DNA]</scope>
    <source>
        <strain evidence="12 13">DSM 1736</strain>
    </source>
</reference>
<dbReference type="PANTHER" id="PTHR42917:SF2">
    <property type="entry name" value="2,4-DIENOYL-COA REDUCTASE [(2E)-ENOYL-COA-PRODUCING]"/>
    <property type="match status" value="1"/>
</dbReference>
<evidence type="ECO:0000256" key="5">
    <source>
        <dbReference type="ARBA" id="ARBA00022643"/>
    </source>
</evidence>
<dbReference type="PANTHER" id="PTHR42917">
    <property type="entry name" value="2,4-DIENOYL-COA REDUCTASE"/>
    <property type="match status" value="1"/>
</dbReference>
<evidence type="ECO:0000256" key="8">
    <source>
        <dbReference type="ARBA" id="ARBA00023004"/>
    </source>
</evidence>
<dbReference type="CDD" id="cd02803">
    <property type="entry name" value="OYE_like_FMN_family"/>
    <property type="match status" value="1"/>
</dbReference>
<dbReference type="RefSeq" id="WP_092072117.1">
    <property type="nucleotide sequence ID" value="NZ_FNHB01000004.1"/>
</dbReference>
<dbReference type="GO" id="GO:0046872">
    <property type="term" value="F:metal ion binding"/>
    <property type="evidence" value="ECO:0007669"/>
    <property type="project" value="UniProtKB-KW"/>
</dbReference>
<dbReference type="Pfam" id="PF00724">
    <property type="entry name" value="Oxidored_FMN"/>
    <property type="match status" value="1"/>
</dbReference>
<organism evidence="12 13">
    <name type="scientific">Dendrosporobacter quercicolus</name>
    <dbReference type="NCBI Taxonomy" id="146817"/>
    <lineage>
        <taxon>Bacteria</taxon>
        <taxon>Bacillati</taxon>
        <taxon>Bacillota</taxon>
        <taxon>Negativicutes</taxon>
        <taxon>Selenomonadales</taxon>
        <taxon>Sporomusaceae</taxon>
        <taxon>Dendrosporobacter</taxon>
    </lineage>
</organism>
<dbReference type="InterPro" id="IPR023753">
    <property type="entry name" value="FAD/NAD-binding_dom"/>
</dbReference>
<dbReference type="InterPro" id="IPR036188">
    <property type="entry name" value="FAD/NAD-bd_sf"/>
</dbReference>
<accession>A0A1G9SN35</accession>
<evidence type="ECO:0000256" key="6">
    <source>
        <dbReference type="ARBA" id="ARBA00022723"/>
    </source>
</evidence>
<dbReference type="Proteomes" id="UP000214880">
    <property type="component" value="Unassembled WGS sequence"/>
</dbReference>
<proteinExistence type="inferred from homology"/>
<dbReference type="EMBL" id="FNHB01000004">
    <property type="protein sequence ID" value="SDM36886.1"/>
    <property type="molecule type" value="Genomic_DNA"/>
</dbReference>
<keyword evidence="8" id="KW-0408">Iron</keyword>
<dbReference type="PRINTS" id="PR00469">
    <property type="entry name" value="PNDRDTASEII"/>
</dbReference>
<evidence type="ECO:0000313" key="12">
    <source>
        <dbReference type="EMBL" id="SDM36886.1"/>
    </source>
</evidence>
<sequence>MFNHLFSAGRIGSMKTKNRIVMTAMGNHLANADGSVSERDIAFYRARAQGGVGLIITECALIDGARGKGNNHQISVAEDRFIPGLQQLAQEIHRYDGKVVVQIYHPGRQGISAVNGNLPMLAPSEVECQAVHQPTIAMTTAEVAAMAEQFVKAAVRVKAAGIDGVEVHGAHGYLINQFLSPYTNKRDDKYGGSFENRLRFLEEIVLGIRQHCGRDYPLLVRLSVDEFLGNANGCELGLQLADGVKIARRLEKLGVDAIDVSSGIYETMNMAWEPSSFKQGWKSYLAEAIKKAVNIPVIGVAVIRDPEYADKMIVEGKLDFAGSARQHYADPEWSNKAKAGKVGELRKCISCLHCMETLMAADLTSIPCQCGINIQSGRELEYSDFKQDGNGRIVAIIGAGPAGLEAARVLAIRKYKPIIFEKTGKAGGQLELANKPPKKDKINWLIGYLTGQVQQLGVEIRFNTAPTLSDLQALKPYAIFIAQGSEPFRPETVPGITGQEVVGAAEILSGKITVTGKKVAIIGSGMTGLETAHLLAENENEVSIFEMAATIGPGLYFQNLIDVMSHLGNLNVKLHPKHKLLQIDNGRALFEIMTNGEKKEYKFDAIVISLGTKPNAALVKEIKENFEQVYILGDALKAGRIRDAMETGFVSAYNL</sequence>
<keyword evidence="5" id="KW-0288">FMN</keyword>
<feature type="domain" description="FAD/NAD(P)-binding" evidence="11">
    <location>
        <begin position="394"/>
        <end position="623"/>
    </location>
</feature>
<comment type="cofactor">
    <cofactor evidence="2">
        <name>[4Fe-4S] cluster</name>
        <dbReference type="ChEBI" id="CHEBI:49883"/>
    </cofactor>
</comment>
<protein>
    <submittedName>
        <fullName evidence="12">2,4-dienoyl-CoA reductase</fullName>
    </submittedName>
</protein>
<keyword evidence="6" id="KW-0479">Metal-binding</keyword>
<evidence type="ECO:0000256" key="7">
    <source>
        <dbReference type="ARBA" id="ARBA00023002"/>
    </source>
</evidence>
<evidence type="ECO:0000259" key="11">
    <source>
        <dbReference type="Pfam" id="PF07992"/>
    </source>
</evidence>
<evidence type="ECO:0000256" key="1">
    <source>
        <dbReference type="ARBA" id="ARBA00001917"/>
    </source>
</evidence>
<keyword evidence="13" id="KW-1185">Reference proteome</keyword>
<keyword evidence="4" id="KW-0285">Flavoprotein</keyword>
<dbReference type="GO" id="GO:0051536">
    <property type="term" value="F:iron-sulfur cluster binding"/>
    <property type="evidence" value="ECO:0007669"/>
    <property type="project" value="UniProtKB-KW"/>
</dbReference>
<dbReference type="STRING" id="146817.SAMN04488502_10466"/>
<dbReference type="GO" id="GO:0016491">
    <property type="term" value="F:oxidoreductase activity"/>
    <property type="evidence" value="ECO:0007669"/>
    <property type="project" value="UniProtKB-KW"/>
</dbReference>
<dbReference type="OrthoDB" id="9772736at2"/>
<dbReference type="InterPro" id="IPR051793">
    <property type="entry name" value="NADH:flavin_oxidoreductase"/>
</dbReference>
<evidence type="ECO:0000256" key="3">
    <source>
        <dbReference type="ARBA" id="ARBA00011048"/>
    </source>
</evidence>
<keyword evidence="9" id="KW-0411">Iron-sulfur</keyword>
<dbReference type="SUPFAM" id="SSF51395">
    <property type="entry name" value="FMN-linked oxidoreductases"/>
    <property type="match status" value="1"/>
</dbReference>
<dbReference type="InterPro" id="IPR001155">
    <property type="entry name" value="OxRdtase_FMN_N"/>
</dbReference>
<evidence type="ECO:0000256" key="2">
    <source>
        <dbReference type="ARBA" id="ARBA00001966"/>
    </source>
</evidence>
<dbReference type="Gene3D" id="3.20.20.70">
    <property type="entry name" value="Aldolase class I"/>
    <property type="match status" value="1"/>
</dbReference>
<name>A0A1G9SN35_9FIRM</name>
<dbReference type="AlphaFoldDB" id="A0A1G9SN35"/>
<comment type="similarity">
    <text evidence="3">In the N-terminal section; belongs to the NADH:flavin oxidoreductase/NADH oxidase family.</text>
</comment>
<feature type="domain" description="NADH:flavin oxidoreductase/NADH oxidase N-terminal" evidence="10">
    <location>
        <begin position="5"/>
        <end position="340"/>
    </location>
</feature>
<dbReference type="PRINTS" id="PR00368">
    <property type="entry name" value="FADPNR"/>
</dbReference>
<evidence type="ECO:0000313" key="13">
    <source>
        <dbReference type="Proteomes" id="UP000214880"/>
    </source>
</evidence>
<dbReference type="SUPFAM" id="SSF51905">
    <property type="entry name" value="FAD/NAD(P)-binding domain"/>
    <property type="match status" value="1"/>
</dbReference>
<evidence type="ECO:0000259" key="10">
    <source>
        <dbReference type="Pfam" id="PF00724"/>
    </source>
</evidence>
<dbReference type="GO" id="GO:0010181">
    <property type="term" value="F:FMN binding"/>
    <property type="evidence" value="ECO:0007669"/>
    <property type="project" value="InterPro"/>
</dbReference>
<dbReference type="Gene3D" id="3.50.50.60">
    <property type="entry name" value="FAD/NAD(P)-binding domain"/>
    <property type="match status" value="1"/>
</dbReference>
<evidence type="ECO:0000256" key="9">
    <source>
        <dbReference type="ARBA" id="ARBA00023014"/>
    </source>
</evidence>